<keyword evidence="3" id="KW-0326">Glycosidase</keyword>
<dbReference type="Pfam" id="PF01183">
    <property type="entry name" value="Glyco_hydro_25"/>
    <property type="match status" value="1"/>
</dbReference>
<dbReference type="Proteomes" id="UP000712157">
    <property type="component" value="Unassembled WGS sequence"/>
</dbReference>
<dbReference type="InterPro" id="IPR002053">
    <property type="entry name" value="Glyco_hydro_25"/>
</dbReference>
<dbReference type="InterPro" id="IPR017853">
    <property type="entry name" value="GH"/>
</dbReference>
<sequence>MNIKYKKFKVMTVLLIIITLFNNCLILAYGEENTITISESQTKASKDSLNTDIIESDGENLDLKKDAYLKQIKIIINSQEYIIDINNEDTDYFFEVEPDIKSVVIERLIIDNQDAQYWETLGDYELNDNNTKINIWETLETQYQLFIIKSDIDSSDLNVDLENLMLDLSTDNIQSEIDILISDIPKDISSDQIKIGIWSERGSKSSIKYYNIESIVDNSTILKVPISELDYECGNYNIEAQIADLNGNILKSITDNIVIEDISSTPIKVQEDKNGGSLVNISVDSIFSPAKLSEVKLRFYNDNDILKEIEMVTVNGIWNTRINTDELKKYTKLSLYVRDTRNVTKCVAEYNININSIIRNPIELQRTPQLQASVNSIENKIQIKLFDTQSQTDFNGIRFAVWSEYNGQDDLKWYNALKNQDGYWEASVNISDHQYDTGRYNIHAFQIDTKGDAQLLTTTEININSIVSDRIEVINQDNIAGTFQASVSNIMTPADVKIVRVAVWSEENGQDDLIWYTMEKKGDSWLADINIGNHGYVNGAYQIHLYITDSRGVTKCTDTKQVKVYSTLDNGKLDIWANSVHSQFSVRLSNARLDKNVKAVRFAVWSDVNGQDDLRWYTSNKTGVSTWESVISIVNHNNDTGKYNVHAYTLDVKGNSKLLQVGTVNIKGITSNKLEIKNQDNNKGTFQVWVNGIETPADISNARVAIWSEENGQDDLRWYNLKKNVDSWLANIDIGNHGYVNGPYQIHLYVTDTRGVTKCINTKRIIVNSTLEGLKLDIWANSVGSQFSVKLSDARLPENIKAIRFAVWSDINNQDDLRWYTATKVGTSTWESVISIINHKNDTGKYNIHVYTLDTKGNSTLLKTGNINIQGVSSNDIKIKNQDNNSGTFQIWVDGVKTPAQVSNIRAAVWSEAFGQDDLIWYNLKKSGNAYYIDVDSGNHGYTNGPYQIHIYVTDTRGVTKCVSTTRINVFSNSEDIKLSLWANSPQSQFSARIENVRFGNSVTAIKYAVWSNNNGQDDLKWYTANKISNNSWEQTFSIINHKNDTGIYNVHAYLQYSDGRMKCIRTGTILINGINSSKIWVYDNDTYKGRVGIKINNPISPAGIVNVQVAIWSNINGQDDLRWYSATKSGDDWIVYLDSSYHYYNEGLYSVHFYATDLRGVKTNVACIETSVSVSQEYKNNLAFKGIDVSRHQEGINWRNVKNSGIDFAMIRTGYGKDQGQEDPYFSFNVVQAKSNGLKVGAYHYSYADSVSRAIAEANYCLSIIRPYGSFEYPIAFDFEESSRKKAELKEENTAMVIAFCKTIKNAGYKPMLYSNANMLNYYIDTQQIINSGIDIWVAHYGVSKPNFNLNYTMWQYTSSGSVPGINGRVDLNYSYFNY</sequence>
<dbReference type="RefSeq" id="WP_238721372.1">
    <property type="nucleotide sequence ID" value="NZ_JAHQCW010000011.1"/>
</dbReference>
<reference evidence="4" key="1">
    <citation type="submission" date="2021-06" db="EMBL/GenBank/DDBJ databases">
        <title>Description of novel taxa of the family Lachnospiraceae.</title>
        <authorList>
            <person name="Chaplin A.V."/>
            <person name="Sokolova S.R."/>
            <person name="Pikina A.P."/>
            <person name="Korzhanova M."/>
            <person name="Belova V."/>
            <person name="Korostin D."/>
            <person name="Efimov B.A."/>
        </authorList>
    </citation>
    <scope>NUCLEOTIDE SEQUENCE</scope>
    <source>
        <strain evidence="4">ASD5720</strain>
    </source>
</reference>
<evidence type="ECO:0000256" key="2">
    <source>
        <dbReference type="ARBA" id="ARBA00022801"/>
    </source>
</evidence>
<dbReference type="PROSITE" id="PS51904">
    <property type="entry name" value="GLYCOSYL_HYDROL_F25_2"/>
    <property type="match status" value="1"/>
</dbReference>
<keyword evidence="5" id="KW-1185">Reference proteome</keyword>
<evidence type="ECO:0000256" key="3">
    <source>
        <dbReference type="ARBA" id="ARBA00023295"/>
    </source>
</evidence>
<dbReference type="SUPFAM" id="SSF51445">
    <property type="entry name" value="(Trans)glycosidases"/>
    <property type="match status" value="1"/>
</dbReference>
<organism evidence="4 5">
    <name type="scientific">Diplocloster agilis</name>
    <dbReference type="NCBI Taxonomy" id="2850323"/>
    <lineage>
        <taxon>Bacteria</taxon>
        <taxon>Bacillati</taxon>
        <taxon>Bacillota</taxon>
        <taxon>Clostridia</taxon>
        <taxon>Lachnospirales</taxon>
        <taxon>Lachnospiraceae</taxon>
        <taxon>Diplocloster</taxon>
    </lineage>
</organism>
<dbReference type="GO" id="GO:0003796">
    <property type="term" value="F:lysozyme activity"/>
    <property type="evidence" value="ECO:0007669"/>
    <property type="project" value="InterPro"/>
</dbReference>
<name>A0A949NGJ4_9FIRM</name>
<dbReference type="Gene3D" id="2.60.40.3760">
    <property type="match status" value="9"/>
</dbReference>
<dbReference type="PANTHER" id="PTHR34135">
    <property type="entry name" value="LYSOZYME"/>
    <property type="match status" value="1"/>
</dbReference>
<dbReference type="GO" id="GO:0016052">
    <property type="term" value="P:carbohydrate catabolic process"/>
    <property type="evidence" value="ECO:0007669"/>
    <property type="project" value="TreeGrafter"/>
</dbReference>
<keyword evidence="2" id="KW-0378">Hydrolase</keyword>
<gene>
    <name evidence="4" type="ORF">KTH89_08435</name>
</gene>
<comment type="similarity">
    <text evidence="1">Belongs to the glycosyl hydrolase 25 family.</text>
</comment>
<evidence type="ECO:0000313" key="5">
    <source>
        <dbReference type="Proteomes" id="UP000712157"/>
    </source>
</evidence>
<evidence type="ECO:0000256" key="1">
    <source>
        <dbReference type="ARBA" id="ARBA00010646"/>
    </source>
</evidence>
<comment type="caution">
    <text evidence="4">The sequence shown here is derived from an EMBL/GenBank/DDBJ whole genome shotgun (WGS) entry which is preliminary data.</text>
</comment>
<dbReference type="EMBL" id="JAHQCW010000011">
    <property type="protein sequence ID" value="MBU9736563.1"/>
    <property type="molecule type" value="Genomic_DNA"/>
</dbReference>
<dbReference type="PANTHER" id="PTHR34135:SF2">
    <property type="entry name" value="LYSOZYME"/>
    <property type="match status" value="1"/>
</dbReference>
<dbReference type="CDD" id="cd06414">
    <property type="entry name" value="GH25_LytC-like"/>
    <property type="match status" value="1"/>
</dbReference>
<dbReference type="Gene3D" id="3.20.20.80">
    <property type="entry name" value="Glycosidases"/>
    <property type="match status" value="1"/>
</dbReference>
<accession>A0A949NGJ4</accession>
<dbReference type="Pfam" id="PF08481">
    <property type="entry name" value="GBS_Bsp-like"/>
    <property type="match status" value="8"/>
</dbReference>
<dbReference type="SMART" id="SM00641">
    <property type="entry name" value="Glyco_25"/>
    <property type="match status" value="1"/>
</dbReference>
<dbReference type="InterPro" id="IPR013688">
    <property type="entry name" value="GBS_Bsp-like"/>
</dbReference>
<dbReference type="InterPro" id="IPR018077">
    <property type="entry name" value="Glyco_hydro_fam25_subgr"/>
</dbReference>
<evidence type="ECO:0000313" key="4">
    <source>
        <dbReference type="EMBL" id="MBU9736563.1"/>
    </source>
</evidence>
<dbReference type="GO" id="GO:0009253">
    <property type="term" value="P:peptidoglycan catabolic process"/>
    <property type="evidence" value="ECO:0007669"/>
    <property type="project" value="InterPro"/>
</dbReference>
<dbReference type="GO" id="GO:0016998">
    <property type="term" value="P:cell wall macromolecule catabolic process"/>
    <property type="evidence" value="ECO:0007669"/>
    <property type="project" value="InterPro"/>
</dbReference>
<proteinExistence type="inferred from homology"/>
<protein>
    <submittedName>
        <fullName evidence="4">GBS Bsp-like repeat-containing protein</fullName>
    </submittedName>
</protein>